<sequence length="60" mass="6525">MGTEYYNGISSKKQKRPIKNQIPPTPKGLGSRASIGITVKSLASPINLSKIENSNRPSNR</sequence>
<gene>
    <name evidence="2" type="ORF">CE91St12_26640</name>
</gene>
<evidence type="ECO:0000313" key="2">
    <source>
        <dbReference type="EMBL" id="GKH14454.1"/>
    </source>
</evidence>
<accession>A0AA37NCW1</accession>
<feature type="region of interest" description="Disordered" evidence="1">
    <location>
        <begin position="1"/>
        <end position="32"/>
    </location>
</feature>
<evidence type="ECO:0000256" key="1">
    <source>
        <dbReference type="SAM" id="MobiDB-lite"/>
    </source>
</evidence>
<reference evidence="2" key="1">
    <citation type="submission" date="2022-01" db="EMBL/GenBank/DDBJ databases">
        <title>Novel bile acid biosynthetic pathways are enriched in the microbiome of centenarians.</title>
        <authorList>
            <person name="Sato Y."/>
            <person name="Atarashi K."/>
            <person name="Plichta R.D."/>
            <person name="Arai Y."/>
            <person name="Sasajima S."/>
            <person name="Kearney M.S."/>
            <person name="Suda W."/>
            <person name="Takeshita K."/>
            <person name="Sasaki T."/>
            <person name="Okamoto S."/>
            <person name="Skelly N.A."/>
            <person name="Okamura Y."/>
            <person name="Vlamakis H."/>
            <person name="Li Y."/>
            <person name="Tanoue T."/>
            <person name="Takei H."/>
            <person name="Nittono H."/>
            <person name="Narushima S."/>
            <person name="Irie J."/>
            <person name="Itoh H."/>
            <person name="Moriya K."/>
            <person name="Sugiura Y."/>
            <person name="Suematsu M."/>
            <person name="Moritoki N."/>
            <person name="Shibata S."/>
            <person name="Littman R.D."/>
            <person name="Fischbach A.M."/>
            <person name="Uwamino Y."/>
            <person name="Inoue T."/>
            <person name="Honda A."/>
            <person name="Hattori M."/>
            <person name="Murai T."/>
            <person name="Xavier J.R."/>
            <person name="Hirose N."/>
            <person name="Honda K."/>
        </authorList>
    </citation>
    <scope>NUCLEOTIDE SEQUENCE</scope>
    <source>
        <strain evidence="2">CE91-St12</strain>
    </source>
</reference>
<proteinExistence type="predicted"/>
<organism evidence="2 3">
    <name type="scientific">Bacteroides uniformis</name>
    <dbReference type="NCBI Taxonomy" id="820"/>
    <lineage>
        <taxon>Bacteria</taxon>
        <taxon>Pseudomonadati</taxon>
        <taxon>Bacteroidota</taxon>
        <taxon>Bacteroidia</taxon>
        <taxon>Bacteroidales</taxon>
        <taxon>Bacteroidaceae</taxon>
        <taxon>Bacteroides</taxon>
    </lineage>
</organism>
<name>A0AA37NCW1_BACUN</name>
<dbReference type="EMBL" id="BQNL01000001">
    <property type="protein sequence ID" value="GKH14454.1"/>
    <property type="molecule type" value="Genomic_DNA"/>
</dbReference>
<dbReference type="AlphaFoldDB" id="A0AA37NCW1"/>
<evidence type="ECO:0000313" key="3">
    <source>
        <dbReference type="Proteomes" id="UP001055048"/>
    </source>
</evidence>
<comment type="caution">
    <text evidence="2">The sequence shown here is derived from an EMBL/GenBank/DDBJ whole genome shotgun (WGS) entry which is preliminary data.</text>
</comment>
<protein>
    <submittedName>
        <fullName evidence="2">Uncharacterized protein</fullName>
    </submittedName>
</protein>
<dbReference type="Proteomes" id="UP001055048">
    <property type="component" value="Unassembled WGS sequence"/>
</dbReference>